<keyword evidence="1" id="KW-0677">Repeat</keyword>
<dbReference type="OrthoDB" id="340620at2759"/>
<dbReference type="Proteomes" id="UP000783686">
    <property type="component" value="Unassembled WGS sequence"/>
</dbReference>
<keyword evidence="2 3" id="KW-0040">ANK repeat</keyword>
<proteinExistence type="predicted"/>
<feature type="repeat" description="ANK" evidence="3">
    <location>
        <begin position="45"/>
        <end position="77"/>
    </location>
</feature>
<dbReference type="AlphaFoldDB" id="A0A811JUG8"/>
<dbReference type="InterPro" id="IPR036770">
    <property type="entry name" value="Ankyrin_rpt-contain_sf"/>
</dbReference>
<dbReference type="PROSITE" id="PS50297">
    <property type="entry name" value="ANK_REP_REGION"/>
    <property type="match status" value="2"/>
</dbReference>
<sequence>MQSVDDVLAATDRFEQLKEAIRSSDQVWVMNILSSGFNVNFVDEMGATALHYVAREGSVGMVNILLTQGAKPDIVDSLGFTPFLIASRYGHLQVVKRLLAAGVDLNRTTLLGINAQVLADLGGHPHVVAALHNNTLAAAECLQLAREKFAGIKDDSLVFSKNTVSTRRRSILGILRPNQLKISRR</sequence>
<name>A0A811JUG8_9BILA</name>
<dbReference type="PROSITE" id="PS50088">
    <property type="entry name" value="ANK_REPEAT"/>
    <property type="match status" value="2"/>
</dbReference>
<dbReference type="PANTHER" id="PTHR24201">
    <property type="entry name" value="ANK_REP_REGION DOMAIN-CONTAINING PROTEIN"/>
    <property type="match status" value="1"/>
</dbReference>
<gene>
    <name evidence="4" type="ORF">BOKJ2_LOCUS1722</name>
</gene>
<comment type="caution">
    <text evidence="4">The sequence shown here is derived from an EMBL/GenBank/DDBJ whole genome shotgun (WGS) entry which is preliminary data.</text>
</comment>
<dbReference type="SMART" id="SM00248">
    <property type="entry name" value="ANK"/>
    <property type="match status" value="2"/>
</dbReference>
<dbReference type="InterPro" id="IPR002110">
    <property type="entry name" value="Ankyrin_rpt"/>
</dbReference>
<protein>
    <recommendedName>
        <fullName evidence="6">ANK_REP_REGION domain-containing protein</fullName>
    </recommendedName>
</protein>
<keyword evidence="5" id="KW-1185">Reference proteome</keyword>
<evidence type="ECO:0000313" key="4">
    <source>
        <dbReference type="EMBL" id="CAD5207038.1"/>
    </source>
</evidence>
<dbReference type="EMBL" id="CAJFDH010000001">
    <property type="protein sequence ID" value="CAD5207038.1"/>
    <property type="molecule type" value="Genomic_DNA"/>
</dbReference>
<feature type="repeat" description="ANK" evidence="3">
    <location>
        <begin position="78"/>
        <end position="110"/>
    </location>
</feature>
<reference evidence="4" key="1">
    <citation type="submission" date="2020-09" db="EMBL/GenBank/DDBJ databases">
        <authorList>
            <person name="Kikuchi T."/>
        </authorList>
    </citation>
    <scope>NUCLEOTIDE SEQUENCE</scope>
    <source>
        <strain evidence="4">SH1</strain>
    </source>
</reference>
<dbReference type="SUPFAM" id="SSF48403">
    <property type="entry name" value="Ankyrin repeat"/>
    <property type="match status" value="1"/>
</dbReference>
<dbReference type="Gene3D" id="1.25.40.20">
    <property type="entry name" value="Ankyrin repeat-containing domain"/>
    <property type="match status" value="1"/>
</dbReference>
<dbReference type="EMBL" id="CAJFCW020000001">
    <property type="protein sequence ID" value="CAG9084121.1"/>
    <property type="molecule type" value="Genomic_DNA"/>
</dbReference>
<dbReference type="Proteomes" id="UP000614601">
    <property type="component" value="Unassembled WGS sequence"/>
</dbReference>
<evidence type="ECO:0000256" key="2">
    <source>
        <dbReference type="ARBA" id="ARBA00023043"/>
    </source>
</evidence>
<dbReference type="InterPro" id="IPR050776">
    <property type="entry name" value="Ank_Repeat/CDKN_Inhibitor"/>
</dbReference>
<dbReference type="Pfam" id="PF12796">
    <property type="entry name" value="Ank_2"/>
    <property type="match status" value="1"/>
</dbReference>
<accession>A0A811JUG8</accession>
<evidence type="ECO:0000313" key="5">
    <source>
        <dbReference type="Proteomes" id="UP000614601"/>
    </source>
</evidence>
<evidence type="ECO:0008006" key="6">
    <source>
        <dbReference type="Google" id="ProtNLM"/>
    </source>
</evidence>
<evidence type="ECO:0000256" key="1">
    <source>
        <dbReference type="ARBA" id="ARBA00022737"/>
    </source>
</evidence>
<evidence type="ECO:0000256" key="3">
    <source>
        <dbReference type="PROSITE-ProRule" id="PRU00023"/>
    </source>
</evidence>
<organism evidence="4 5">
    <name type="scientific">Bursaphelenchus okinawaensis</name>
    <dbReference type="NCBI Taxonomy" id="465554"/>
    <lineage>
        <taxon>Eukaryota</taxon>
        <taxon>Metazoa</taxon>
        <taxon>Ecdysozoa</taxon>
        <taxon>Nematoda</taxon>
        <taxon>Chromadorea</taxon>
        <taxon>Rhabditida</taxon>
        <taxon>Tylenchina</taxon>
        <taxon>Tylenchomorpha</taxon>
        <taxon>Aphelenchoidea</taxon>
        <taxon>Aphelenchoididae</taxon>
        <taxon>Bursaphelenchus</taxon>
    </lineage>
</organism>